<organism evidence="2 3">
    <name type="scientific">Myceligenerans xiligouense</name>
    <dbReference type="NCBI Taxonomy" id="253184"/>
    <lineage>
        <taxon>Bacteria</taxon>
        <taxon>Bacillati</taxon>
        <taxon>Actinomycetota</taxon>
        <taxon>Actinomycetes</taxon>
        <taxon>Micrococcales</taxon>
        <taxon>Promicromonosporaceae</taxon>
        <taxon>Myceligenerans</taxon>
    </lineage>
</organism>
<keyword evidence="1" id="KW-0812">Transmembrane</keyword>
<sequence>MSRARTRNDGDKLPGMEFLYDVFVFAHFASWALVFGGTIASLRNKALYKAVSHGAWGALVAGVIMVGIDEMADLGHTEGLMAKIGVKLVIALAVAVTAQIAVRKGESVSPGLKGAVLGLTLVNILVAVFWH</sequence>
<dbReference type="Proteomes" id="UP000280501">
    <property type="component" value="Unassembled WGS sequence"/>
</dbReference>
<gene>
    <name evidence="2" type="ORF">EDD34_3446</name>
</gene>
<feature type="transmembrane region" description="Helical" evidence="1">
    <location>
        <begin position="114"/>
        <end position="130"/>
    </location>
</feature>
<proteinExistence type="predicted"/>
<keyword evidence="1" id="KW-1133">Transmembrane helix</keyword>
<evidence type="ECO:0000313" key="3">
    <source>
        <dbReference type="Proteomes" id="UP000280501"/>
    </source>
</evidence>
<accession>A0A3N4YTS5</accession>
<feature type="transmembrane region" description="Helical" evidence="1">
    <location>
        <begin position="18"/>
        <end position="40"/>
    </location>
</feature>
<comment type="caution">
    <text evidence="2">The sequence shown here is derived from an EMBL/GenBank/DDBJ whole genome shotgun (WGS) entry which is preliminary data.</text>
</comment>
<reference evidence="2 3" key="1">
    <citation type="submission" date="2018-11" db="EMBL/GenBank/DDBJ databases">
        <title>Sequencing the genomes of 1000 actinobacteria strains.</title>
        <authorList>
            <person name="Klenk H.-P."/>
        </authorList>
    </citation>
    <scope>NUCLEOTIDE SEQUENCE [LARGE SCALE GENOMIC DNA]</scope>
    <source>
        <strain evidence="2 3">DSM 15700</strain>
    </source>
</reference>
<keyword evidence="3" id="KW-1185">Reference proteome</keyword>
<evidence type="ECO:0008006" key="4">
    <source>
        <dbReference type="Google" id="ProtNLM"/>
    </source>
</evidence>
<name>A0A3N4YTS5_9MICO</name>
<dbReference type="EMBL" id="RKQZ01000001">
    <property type="protein sequence ID" value="RPF22774.1"/>
    <property type="molecule type" value="Genomic_DNA"/>
</dbReference>
<protein>
    <recommendedName>
        <fullName evidence="4">Integral membrane protein</fullName>
    </recommendedName>
</protein>
<dbReference type="AlphaFoldDB" id="A0A3N4YTS5"/>
<evidence type="ECO:0000313" key="2">
    <source>
        <dbReference type="EMBL" id="RPF22774.1"/>
    </source>
</evidence>
<evidence type="ECO:0000256" key="1">
    <source>
        <dbReference type="SAM" id="Phobius"/>
    </source>
</evidence>
<keyword evidence="1" id="KW-0472">Membrane</keyword>
<feature type="transmembrane region" description="Helical" evidence="1">
    <location>
        <begin position="80"/>
        <end position="102"/>
    </location>
</feature>
<feature type="transmembrane region" description="Helical" evidence="1">
    <location>
        <begin position="47"/>
        <end position="68"/>
    </location>
</feature>